<feature type="region of interest" description="Disordered" evidence="1">
    <location>
        <begin position="76"/>
        <end position="98"/>
    </location>
</feature>
<dbReference type="InterPro" id="IPR010921">
    <property type="entry name" value="Trp_repressor/repl_initiator"/>
</dbReference>
<reference evidence="2" key="1">
    <citation type="submission" date="2017-12" db="EMBL/GenBank/DDBJ databases">
        <title>FDA dAtabase for Regulatory Grade micrObial Sequences (FDA-ARGOS): Supporting development and validation of Infectious Disease Dx tests.</title>
        <authorList>
            <person name="Campos J."/>
            <person name="Goldberg B."/>
            <person name="Tallon L."/>
            <person name="Sadzewicz L."/>
            <person name="Sengamalay N."/>
            <person name="Ott S."/>
            <person name="Godinez A."/>
            <person name="Nagaraj S."/>
            <person name="Vyas G."/>
            <person name="Aluvathingal J."/>
            <person name="Nadendla S."/>
            <person name="Geyer C."/>
            <person name="Nandy P."/>
            <person name="Hobson J."/>
            <person name="Sichtig H."/>
        </authorList>
    </citation>
    <scope>NUCLEOTIDE SEQUENCE</scope>
    <source>
        <strain evidence="2">FDAARGOS_252</strain>
        <plasmid evidence="2">unnamed6</plasmid>
    </source>
</reference>
<dbReference type="SUPFAM" id="SSF48295">
    <property type="entry name" value="TrpR-like"/>
    <property type="match status" value="1"/>
</dbReference>
<keyword evidence="2" id="KW-0614">Plasmid</keyword>
<geneLocation type="plasmid" evidence="2 3">
    <name>unnamed6</name>
</geneLocation>
<dbReference type="EMBL" id="CP020446">
    <property type="protein sequence ID" value="ARC39094.1"/>
    <property type="molecule type" value="Genomic_DNA"/>
</dbReference>
<dbReference type="GO" id="GO:0006313">
    <property type="term" value="P:DNA transposition"/>
    <property type="evidence" value="ECO:0007669"/>
    <property type="project" value="InterPro"/>
</dbReference>
<evidence type="ECO:0000313" key="2">
    <source>
        <dbReference type="EMBL" id="ARC39094.1"/>
    </source>
</evidence>
<name>A0A1V0GYZ9_9RHOB</name>
<evidence type="ECO:0000313" key="3">
    <source>
        <dbReference type="Proteomes" id="UP000191257"/>
    </source>
</evidence>
<dbReference type="AlphaFoldDB" id="A0A1V0GYZ9"/>
<dbReference type="KEGG" id="pye:A6J80_22675"/>
<accession>A0A1V0GYZ9</accession>
<dbReference type="Pfam" id="PF01527">
    <property type="entry name" value="HTH_Tnp_1"/>
    <property type="match status" value="1"/>
</dbReference>
<evidence type="ECO:0000256" key="1">
    <source>
        <dbReference type="SAM" id="MobiDB-lite"/>
    </source>
</evidence>
<dbReference type="RefSeq" id="WP_080623342.1">
    <property type="nucleotide sequence ID" value="NZ_CAWMZI010000007.1"/>
</dbReference>
<dbReference type="GO" id="GO:0043565">
    <property type="term" value="F:sequence-specific DNA binding"/>
    <property type="evidence" value="ECO:0007669"/>
    <property type="project" value="InterPro"/>
</dbReference>
<gene>
    <name evidence="2" type="ORF">A6J80_22675</name>
</gene>
<dbReference type="GO" id="GO:0004803">
    <property type="term" value="F:transposase activity"/>
    <property type="evidence" value="ECO:0007669"/>
    <property type="project" value="InterPro"/>
</dbReference>
<sequence length="98" mass="11062">MEAALEVLPVGGRSRRNRKWPDEVKARVVAETLLPGATVNEVARRTNRTARSRTSGENLFVVLLMMLHLTQELEPPANPARFRGSGRCVSRLSQRRLR</sequence>
<protein>
    <recommendedName>
        <fullName evidence="4">Transposase</fullName>
    </recommendedName>
</protein>
<dbReference type="InterPro" id="IPR002514">
    <property type="entry name" value="Transposase_8"/>
</dbReference>
<evidence type="ECO:0008006" key="4">
    <source>
        <dbReference type="Google" id="ProtNLM"/>
    </source>
</evidence>
<proteinExistence type="predicted"/>
<organism evidence="2 3">
    <name type="scientific">Paracoccus yeei</name>
    <dbReference type="NCBI Taxonomy" id="147645"/>
    <lineage>
        <taxon>Bacteria</taxon>
        <taxon>Pseudomonadati</taxon>
        <taxon>Pseudomonadota</taxon>
        <taxon>Alphaproteobacteria</taxon>
        <taxon>Rhodobacterales</taxon>
        <taxon>Paracoccaceae</taxon>
        <taxon>Paracoccus</taxon>
    </lineage>
</organism>
<dbReference type="Proteomes" id="UP000191257">
    <property type="component" value="Plasmid unnamed6"/>
</dbReference>
<keyword evidence="3" id="KW-1185">Reference proteome</keyword>